<dbReference type="RefSeq" id="WP_092085529.1">
    <property type="nucleotide sequence ID" value="NZ_FMZW01000024.1"/>
</dbReference>
<dbReference type="EMBL" id="FMZW01000024">
    <property type="protein sequence ID" value="SDE34556.1"/>
    <property type="molecule type" value="Genomic_DNA"/>
</dbReference>
<dbReference type="InterPro" id="IPR027463">
    <property type="entry name" value="AcrB_DN_DC_subdom"/>
</dbReference>
<reference evidence="10 11" key="1">
    <citation type="submission" date="2016-10" db="EMBL/GenBank/DDBJ databases">
        <authorList>
            <person name="de Groot N.N."/>
        </authorList>
    </citation>
    <scope>NUCLEOTIDE SEQUENCE [LARGE SCALE GENOMIC DNA]</scope>
    <source>
        <strain evidence="10 11">R5</strain>
    </source>
</reference>
<feature type="transmembrane region" description="Helical" evidence="9">
    <location>
        <begin position="991"/>
        <end position="1017"/>
    </location>
</feature>
<evidence type="ECO:0000256" key="6">
    <source>
        <dbReference type="ARBA" id="ARBA00022989"/>
    </source>
</evidence>
<dbReference type="Gene3D" id="3.30.70.1430">
    <property type="entry name" value="Multidrug efflux transporter AcrB pore domain"/>
    <property type="match status" value="2"/>
</dbReference>
<dbReference type="PANTHER" id="PTHR32063">
    <property type="match status" value="1"/>
</dbReference>
<dbReference type="SUPFAM" id="SSF82693">
    <property type="entry name" value="Multidrug efflux transporter AcrB pore domain, PN1, PN2, PC1 and PC2 subdomains"/>
    <property type="match status" value="4"/>
</dbReference>
<dbReference type="GO" id="GO:0042910">
    <property type="term" value="F:xenobiotic transmembrane transporter activity"/>
    <property type="evidence" value="ECO:0007669"/>
    <property type="project" value="TreeGrafter"/>
</dbReference>
<dbReference type="FunFam" id="3.30.70.1430:FF:000001">
    <property type="entry name" value="Efflux pump membrane transporter"/>
    <property type="match status" value="1"/>
</dbReference>
<dbReference type="Gene3D" id="3.30.70.1320">
    <property type="entry name" value="Multidrug efflux transporter AcrB pore domain like"/>
    <property type="match status" value="1"/>
</dbReference>
<name>A0A1G7C7A4_9BRAD</name>
<feature type="transmembrane region" description="Helical" evidence="9">
    <location>
        <begin position="364"/>
        <end position="385"/>
    </location>
</feature>
<keyword evidence="3" id="KW-1003">Cell membrane</keyword>
<evidence type="ECO:0000256" key="8">
    <source>
        <dbReference type="SAM" id="MobiDB-lite"/>
    </source>
</evidence>
<feature type="transmembrane region" description="Helical" evidence="9">
    <location>
        <begin position="435"/>
        <end position="461"/>
    </location>
</feature>
<feature type="transmembrane region" description="Helical" evidence="9">
    <location>
        <begin position="532"/>
        <end position="552"/>
    </location>
</feature>
<feature type="transmembrane region" description="Helical" evidence="9">
    <location>
        <begin position="913"/>
        <end position="939"/>
    </location>
</feature>
<dbReference type="Proteomes" id="UP000199245">
    <property type="component" value="Unassembled WGS sequence"/>
</dbReference>
<keyword evidence="7 9" id="KW-0472">Membrane</keyword>
<dbReference type="InterPro" id="IPR001036">
    <property type="entry name" value="Acrflvin-R"/>
</dbReference>
<feature type="transmembrane region" description="Helical" evidence="9">
    <location>
        <begin position="861"/>
        <end position="880"/>
    </location>
</feature>
<feature type="transmembrane region" description="Helical" evidence="9">
    <location>
        <begin position="467"/>
        <end position="485"/>
    </location>
</feature>
<dbReference type="Pfam" id="PF00873">
    <property type="entry name" value="ACR_tran"/>
    <property type="match status" value="1"/>
</dbReference>
<feature type="transmembrane region" description="Helical" evidence="9">
    <location>
        <begin position="960"/>
        <end position="979"/>
    </location>
</feature>
<gene>
    <name evidence="10" type="ORF">SAMN05216337_102448</name>
</gene>
<dbReference type="GO" id="GO:0005886">
    <property type="term" value="C:plasma membrane"/>
    <property type="evidence" value="ECO:0007669"/>
    <property type="project" value="UniProtKB-SubCell"/>
</dbReference>
<feature type="region of interest" description="Disordered" evidence="8">
    <location>
        <begin position="1031"/>
        <end position="1050"/>
    </location>
</feature>
<dbReference type="Gene3D" id="3.30.2090.10">
    <property type="entry name" value="Multidrug efflux transporter AcrB TolC docking domain, DN and DC subdomains"/>
    <property type="match status" value="2"/>
</dbReference>
<evidence type="ECO:0000256" key="7">
    <source>
        <dbReference type="ARBA" id="ARBA00023136"/>
    </source>
</evidence>
<keyword evidence="5 9" id="KW-0812">Transmembrane</keyword>
<evidence type="ECO:0000256" key="4">
    <source>
        <dbReference type="ARBA" id="ARBA00022519"/>
    </source>
</evidence>
<keyword evidence="2" id="KW-0813">Transport</keyword>
<evidence type="ECO:0000313" key="11">
    <source>
        <dbReference type="Proteomes" id="UP000199245"/>
    </source>
</evidence>
<dbReference type="AlphaFoldDB" id="A0A1G7C7A4"/>
<sequence>MSVGAGISAPFIRFPIGTSLLMAGILFVGLVAYPLLPVAPLPQVDFPTIQITATLPGASPETMATSVAQPLERQFAQIPGIAQMTSTSYLGTAAVTIQFDLNRSIDGAANDVQAAINAASGQLPKTLPSPPTYRKVNPADSPIMLLSATSDTLPLTTVSDAVDAQLAQQISQISGVAQVIIGGQQKPSVRVQIDPAKLVAKGLSLEDVRAAINIATVDSPKGNIDGATRAYTIYANDQLLTASPWNDVIIAYRNGGPLRIRDIGQAVTGPEDAKQAAWANGKRGVFLVIFKQPGANVIDTVDKIKATLPRLVAAIPPAIKIDVISDRTTTIRAAVEDVQFTLLLTIFLVVMVIFVFLRSFWATVIPTVTVPLALLGACALMWVFGYTLDNLSLMALTIAVGFVVDDAIVMLENISRYIEEGEKPMAAAFKGSQEIGFTIVSISISLVAVLIPLLLMGGIIGRLFREFAVVLAMTIFVSMFVSLTLTPMMASRFLRAHNDEKHGRFYQLSERGFDAMLRGYQSVLDLALRWKFTTLMIFFGTLALSVYLFVVIPKGFFPQQDVGLITATSEANQDISFADMKRKQEELGKIVQQDPAVATVAMAIGGSGRAGNNGAMYITLKPLKDRDANAQQVIARLRPKLEKVEGARLFMQAAQDVRLGGRPTRTQFEFTLQDANLAELNEWAPKILGKMQTLPQLRDVATDQQTNGTTLELKINRDTASRYGIQPQLIDDTLYDAFGQRQVTQYFTQLNSYHVILEVLPELQGAIDTLNKIYIKSPLTGEQVPISTFATWTSVPVRPLSISHQGQFPAITISFNLAQGVALGQATEAVQKAMVDLGAPPTLSSSFQGTAQAFQQSLSTVPLLILAALVVVYLILGILYESYIHPITILSTLPSAGVGALAILMAAGFDFSLIALIGIILLIGIVKKNGIMMVDFAIAAERDQHMEPVAAIRQAALLRFRPIMMTTMAALLGGVPLMLGTGTGSEIRQPLGYAMVGGLIVSQALTLFTTPVVYLYLDRLSNAFANWGRSPPADHDADDSEHGSVKEAAE</sequence>
<dbReference type="PRINTS" id="PR00702">
    <property type="entry name" value="ACRIFLAVINRP"/>
</dbReference>
<feature type="transmembrane region" description="Helical" evidence="9">
    <location>
        <begin position="338"/>
        <end position="357"/>
    </location>
</feature>
<dbReference type="SUPFAM" id="SSF82714">
    <property type="entry name" value="Multidrug efflux transporter AcrB TolC docking domain, DN and DC subdomains"/>
    <property type="match status" value="2"/>
</dbReference>
<protein>
    <submittedName>
        <fullName evidence="10">Hydrophobic/amphiphilic exporter-1, HAE1 family</fullName>
    </submittedName>
</protein>
<evidence type="ECO:0000256" key="1">
    <source>
        <dbReference type="ARBA" id="ARBA00004429"/>
    </source>
</evidence>
<organism evidence="10 11">
    <name type="scientific">Bradyrhizobium brasilense</name>
    <dbReference type="NCBI Taxonomy" id="1419277"/>
    <lineage>
        <taxon>Bacteria</taxon>
        <taxon>Pseudomonadati</taxon>
        <taxon>Pseudomonadota</taxon>
        <taxon>Alphaproteobacteria</taxon>
        <taxon>Hyphomicrobiales</taxon>
        <taxon>Nitrobacteraceae</taxon>
        <taxon>Bradyrhizobium</taxon>
    </lineage>
</organism>
<dbReference type="Gene3D" id="3.30.70.1440">
    <property type="entry name" value="Multidrug efflux transporter AcrB pore domain"/>
    <property type="match status" value="1"/>
</dbReference>
<keyword evidence="6 9" id="KW-1133">Transmembrane helix</keyword>
<evidence type="ECO:0000256" key="2">
    <source>
        <dbReference type="ARBA" id="ARBA00022448"/>
    </source>
</evidence>
<evidence type="ECO:0000256" key="3">
    <source>
        <dbReference type="ARBA" id="ARBA00022475"/>
    </source>
</evidence>
<accession>A0A1G7C7A4</accession>
<proteinExistence type="predicted"/>
<dbReference type="SUPFAM" id="SSF82866">
    <property type="entry name" value="Multidrug efflux transporter AcrB transmembrane domain"/>
    <property type="match status" value="2"/>
</dbReference>
<comment type="subcellular location">
    <subcellularLocation>
        <location evidence="1">Cell inner membrane</location>
        <topology evidence="1">Multi-pass membrane protein</topology>
    </subcellularLocation>
</comment>
<dbReference type="FunFam" id="1.20.1640.10:FF:000001">
    <property type="entry name" value="Efflux pump membrane transporter"/>
    <property type="match status" value="1"/>
</dbReference>
<dbReference type="PANTHER" id="PTHR32063:SF30">
    <property type="entry name" value="ACRB_ACRD_ACRF FAMILY PROTEIN"/>
    <property type="match status" value="1"/>
</dbReference>
<feature type="transmembrane region" description="Helical" evidence="9">
    <location>
        <begin position="12"/>
        <end position="36"/>
    </location>
</feature>
<keyword evidence="4" id="KW-0997">Cell inner membrane</keyword>
<evidence type="ECO:0000256" key="5">
    <source>
        <dbReference type="ARBA" id="ARBA00022692"/>
    </source>
</evidence>
<dbReference type="Gene3D" id="1.20.1640.10">
    <property type="entry name" value="Multidrug efflux transporter AcrB transmembrane domain"/>
    <property type="match status" value="2"/>
</dbReference>
<feature type="compositionally biased region" description="Basic and acidic residues" evidence="8">
    <location>
        <begin position="1032"/>
        <end position="1050"/>
    </location>
</feature>
<evidence type="ECO:0000256" key="9">
    <source>
        <dbReference type="SAM" id="Phobius"/>
    </source>
</evidence>
<evidence type="ECO:0000313" key="10">
    <source>
        <dbReference type="EMBL" id="SDE34556.1"/>
    </source>
</evidence>